<evidence type="ECO:0000256" key="1">
    <source>
        <dbReference type="ARBA" id="ARBA00004240"/>
    </source>
</evidence>
<evidence type="ECO:0000256" key="6">
    <source>
        <dbReference type="ARBA" id="ARBA00022824"/>
    </source>
</evidence>
<evidence type="ECO:0000256" key="5">
    <source>
        <dbReference type="ARBA" id="ARBA00022737"/>
    </source>
</evidence>
<keyword evidence="5" id="KW-0677">Repeat</keyword>
<dbReference type="InterPro" id="IPR001680">
    <property type="entry name" value="WD40_rpt"/>
</dbReference>
<evidence type="ECO:0000256" key="2">
    <source>
        <dbReference type="ARBA" id="ARBA00009358"/>
    </source>
</evidence>
<dbReference type="FunFam" id="2.130.10.10:FF:001436">
    <property type="entry name" value="Putative WD-repeat family protein"/>
    <property type="match status" value="1"/>
</dbReference>
<keyword evidence="7" id="KW-0931">ER-Golgi transport</keyword>
<feature type="non-terminal residue" evidence="11">
    <location>
        <position position="1"/>
    </location>
</feature>
<keyword evidence="12" id="KW-1185">Reference proteome</keyword>
<evidence type="ECO:0000256" key="9">
    <source>
        <dbReference type="PROSITE-ProRule" id="PRU00221"/>
    </source>
</evidence>
<feature type="region of interest" description="Disordered" evidence="10">
    <location>
        <begin position="363"/>
        <end position="402"/>
    </location>
</feature>
<dbReference type="PANTHER" id="PTHR13923">
    <property type="entry name" value="SEC31-RELATED PROTEIN"/>
    <property type="match status" value="1"/>
</dbReference>
<feature type="compositionally biased region" description="Low complexity" evidence="10">
    <location>
        <begin position="926"/>
        <end position="936"/>
    </location>
</feature>
<gene>
    <name evidence="11" type="ORF">PMAYCL1PPCAC_19165</name>
</gene>
<feature type="region of interest" description="Disordered" evidence="10">
    <location>
        <begin position="524"/>
        <end position="552"/>
    </location>
</feature>
<dbReference type="GO" id="GO:0090110">
    <property type="term" value="P:COPII-coated vesicle cargo loading"/>
    <property type="evidence" value="ECO:0007669"/>
    <property type="project" value="TreeGrafter"/>
</dbReference>
<evidence type="ECO:0000256" key="8">
    <source>
        <dbReference type="ARBA" id="ARBA00022927"/>
    </source>
</evidence>
<dbReference type="GO" id="GO:0015031">
    <property type="term" value="P:protein transport"/>
    <property type="evidence" value="ECO:0007669"/>
    <property type="project" value="UniProtKB-KW"/>
</dbReference>
<dbReference type="InterPro" id="IPR040251">
    <property type="entry name" value="SEC31-like"/>
</dbReference>
<dbReference type="Pfam" id="PF00400">
    <property type="entry name" value="WD40"/>
    <property type="match status" value="2"/>
</dbReference>
<comment type="similarity">
    <text evidence="2">Belongs to the WD repeat SEC31 family.</text>
</comment>
<feature type="compositionally biased region" description="Low complexity" evidence="10">
    <location>
        <begin position="1048"/>
        <end position="1066"/>
    </location>
</feature>
<dbReference type="PROSITE" id="PS50082">
    <property type="entry name" value="WD_REPEATS_2"/>
    <property type="match status" value="1"/>
</dbReference>
<comment type="caution">
    <text evidence="11">The sequence shown here is derived from an EMBL/GenBank/DDBJ whole genome shotgun (WGS) entry which is preliminary data.</text>
</comment>
<evidence type="ECO:0000256" key="10">
    <source>
        <dbReference type="SAM" id="MobiDB-lite"/>
    </source>
</evidence>
<feature type="region of interest" description="Disordered" evidence="10">
    <location>
        <begin position="891"/>
        <end position="936"/>
    </location>
</feature>
<evidence type="ECO:0000256" key="4">
    <source>
        <dbReference type="ARBA" id="ARBA00022574"/>
    </source>
</evidence>
<dbReference type="GO" id="GO:0007029">
    <property type="term" value="P:endoplasmic reticulum organization"/>
    <property type="evidence" value="ECO:0007669"/>
    <property type="project" value="TreeGrafter"/>
</dbReference>
<dbReference type="Gene3D" id="1.25.40.1030">
    <property type="match status" value="1"/>
</dbReference>
<feature type="compositionally biased region" description="Low complexity" evidence="10">
    <location>
        <begin position="372"/>
        <end position="399"/>
    </location>
</feature>
<dbReference type="InterPro" id="IPR036322">
    <property type="entry name" value="WD40_repeat_dom_sf"/>
</dbReference>
<evidence type="ECO:0008006" key="13">
    <source>
        <dbReference type="Google" id="ProtNLM"/>
    </source>
</evidence>
<dbReference type="EMBL" id="BTRK01000004">
    <property type="protein sequence ID" value="GMR48970.1"/>
    <property type="molecule type" value="Genomic_DNA"/>
</dbReference>
<evidence type="ECO:0000256" key="3">
    <source>
        <dbReference type="ARBA" id="ARBA00022448"/>
    </source>
</evidence>
<protein>
    <recommendedName>
        <fullName evidence="13">Sec-31</fullName>
    </recommendedName>
</protein>
<dbReference type="SUPFAM" id="SSF50978">
    <property type="entry name" value="WD40 repeat-like"/>
    <property type="match status" value="1"/>
</dbReference>
<name>A0AAN5CRA2_9BILA</name>
<evidence type="ECO:0000313" key="12">
    <source>
        <dbReference type="Proteomes" id="UP001328107"/>
    </source>
</evidence>
<dbReference type="GO" id="GO:0005198">
    <property type="term" value="F:structural molecule activity"/>
    <property type="evidence" value="ECO:0007669"/>
    <property type="project" value="TreeGrafter"/>
</dbReference>
<dbReference type="GO" id="GO:0070971">
    <property type="term" value="C:endoplasmic reticulum exit site"/>
    <property type="evidence" value="ECO:0007669"/>
    <property type="project" value="TreeGrafter"/>
</dbReference>
<organism evidence="11 12">
    <name type="scientific">Pristionchus mayeri</name>
    <dbReference type="NCBI Taxonomy" id="1317129"/>
    <lineage>
        <taxon>Eukaryota</taxon>
        <taxon>Metazoa</taxon>
        <taxon>Ecdysozoa</taxon>
        <taxon>Nematoda</taxon>
        <taxon>Chromadorea</taxon>
        <taxon>Rhabditida</taxon>
        <taxon>Rhabditina</taxon>
        <taxon>Diplogasteromorpha</taxon>
        <taxon>Diplogasteroidea</taxon>
        <taxon>Neodiplogasteridae</taxon>
        <taxon>Pristionchus</taxon>
    </lineage>
</organism>
<reference evidence="12" key="1">
    <citation type="submission" date="2022-10" db="EMBL/GenBank/DDBJ databases">
        <title>Genome assembly of Pristionchus species.</title>
        <authorList>
            <person name="Yoshida K."/>
            <person name="Sommer R.J."/>
        </authorList>
    </citation>
    <scope>NUCLEOTIDE SEQUENCE [LARGE SCALE GENOMIC DNA]</scope>
    <source>
        <strain evidence="12">RS5460</strain>
    </source>
</reference>
<dbReference type="Proteomes" id="UP001328107">
    <property type="component" value="Unassembled WGS sequence"/>
</dbReference>
<keyword evidence="6" id="KW-0256">Endoplasmic reticulum</keyword>
<feature type="repeat" description="WD" evidence="9">
    <location>
        <begin position="148"/>
        <end position="181"/>
    </location>
</feature>
<keyword evidence="4 9" id="KW-0853">WD repeat</keyword>
<dbReference type="AlphaFoldDB" id="A0AAN5CRA2"/>
<sequence>QLSHARVASLPSIAPRFEQERRAAIMFAKHYSRAGVFAWSPRSVPEQGLIVVDYAQQFSAFSSSAAVETPSVDYVPLSNIYSQPRPRFKKEASVNAQFKCNDLVWTAAGASEEKPYGLLIGGCENGSVVVFDATRMVKDSRLDMLASRKDHAGHVLAVDVSADNKWAMSGGGSGQLLLWDLANLATPFSPGNPTYPDQVKVVKWNGKMESIVASLSSHRCSLWDLRRNGAPIMDIGEVGGGCDWADACWSPLEDTALLTASQSDTVPVLYKWDLRYPTAPVRDHRIHTKGVTAIDWHLADPRLLLSASHDGSMLISNPESGEILGRVGVKRDWVRRVRWCPGKPELVAIQYFQSAVQISSLQSMGTNEDSSSDSTTSPSSPTVTSQFSPTSTTVPSSPSIQEEATNLPVECTIVPEWCSAGPCGVSFGMGGRHAVHSRVRDPVTGKYTYSVEIRRTEASSASYESAMALQNAVDGAAIGSYCEEKALSATSEGAQLLWTFLSAAVAGQGRNESVRILGFSKPSQSFTTTTTDTTTTATTTEQTRTSASSQSQAVNGIVNGMASLTSRDDDEEEEDLLSRVEGLPGIDYRGMDPAGWSLLDALIAGDLDTVVDRLIEAGDVATALLVARDDEKLMRRAVKAHVQRSTLSPISRLLSFVSARHFAPVIEGFPSEEWRRLMGIVLRADPNASERMKEITGKLANASLSSSPLEAAHCAAIPAVIAGDVEMLLAANKALPTEERLQQAIALKWSRTAQAKRAYGTEKKEECAEWESVLEAHCRALVAEGLLDHAWRLVADASPRSTSLAELRYSLWEACGGRSRTQRDAPPNPHAAETAAYAAALRGSGAAAAAAAARRALPAYGSAPAAGGWPPASVPPPPAYGAPLTPYGGGAAMPPPPIGGPPSYQHQQPAPMHYSSMAPPPPLGPPSSAGPYGGMPSMMTPPPHPMTPMAQPAPIQPYQPPIAAAPITERASTPVTRAPVAPGWNDPPPMPVKKAEPARPPSVMQISWNPSSQSGTGTPPSAYGMGSYGAAPGSYGAPPAPLSTAGTAPSLPSSSAQCSPASAAGAHPTVTPKVDLNPSDEALMGRIEQLGAAVVANNKNPASSRKADELLLRLRVELSPRLAAGKLSLPTRAILEQAVGCAYTGDMRGATAAANHLVQTGADFVEVSAFQPALKSLFTLYNQSFAR</sequence>
<dbReference type="PANTHER" id="PTHR13923:SF11">
    <property type="entry name" value="SECRETORY 31, ISOFORM D"/>
    <property type="match status" value="1"/>
</dbReference>
<keyword evidence="3" id="KW-0813">Transport</keyword>
<dbReference type="GO" id="GO:0030127">
    <property type="term" value="C:COPII vesicle coat"/>
    <property type="evidence" value="ECO:0007669"/>
    <property type="project" value="TreeGrafter"/>
</dbReference>
<accession>A0AAN5CRA2</accession>
<dbReference type="SMART" id="SM00320">
    <property type="entry name" value="WD40"/>
    <property type="match status" value="3"/>
</dbReference>
<proteinExistence type="inferred from homology"/>
<dbReference type="InterPro" id="IPR015943">
    <property type="entry name" value="WD40/YVTN_repeat-like_dom_sf"/>
</dbReference>
<keyword evidence="8" id="KW-0653">Protein transport</keyword>
<comment type="subcellular location">
    <subcellularLocation>
        <location evidence="1">Endoplasmic reticulum</location>
    </subcellularLocation>
</comment>
<dbReference type="Gene3D" id="2.130.10.10">
    <property type="entry name" value="YVTN repeat-like/Quinoprotein amine dehydrogenase"/>
    <property type="match status" value="1"/>
</dbReference>
<evidence type="ECO:0000313" key="11">
    <source>
        <dbReference type="EMBL" id="GMR48970.1"/>
    </source>
</evidence>
<feature type="region of interest" description="Disordered" evidence="10">
    <location>
        <begin position="1040"/>
        <end position="1073"/>
    </location>
</feature>
<evidence type="ECO:0000256" key="7">
    <source>
        <dbReference type="ARBA" id="ARBA00022892"/>
    </source>
</evidence>